<dbReference type="EMBL" id="MRVG01000001">
    <property type="protein sequence ID" value="PMB73941.1"/>
    <property type="molecule type" value="Genomic_DNA"/>
</dbReference>
<reference evidence="3 4" key="1">
    <citation type="journal article" date="2016" name="Appl. Microbiol. Biotechnol.">
        <title>Characterization of T-DNA insertion mutants with decreased virulence in the entomopathogenic fungus Beauveria bassiana JEF-007.</title>
        <authorList>
            <person name="Kim S."/>
            <person name="Lee S.J."/>
            <person name="Nai Y.S."/>
            <person name="Yu J.S."/>
            <person name="Lee M.R."/>
            <person name="Yang Y.T."/>
            <person name="Kim J.S."/>
        </authorList>
    </citation>
    <scope>NUCLEOTIDE SEQUENCE [LARGE SCALE GENOMIC DNA]</scope>
    <source>
        <strain evidence="3 4">JEF-007</strain>
    </source>
</reference>
<dbReference type="PANTHER" id="PTHR36681">
    <property type="entry name" value="NUCLEAR GTPASE, GERMINAL CENTER-ASSOCIATED, TANDEM DUPLICATE 3"/>
    <property type="match status" value="1"/>
</dbReference>
<dbReference type="Proteomes" id="UP000235728">
    <property type="component" value="Unassembled WGS sequence"/>
</dbReference>
<dbReference type="Gene3D" id="3.40.50.300">
    <property type="entry name" value="P-loop containing nucleotide triphosphate hydrolases"/>
    <property type="match status" value="2"/>
</dbReference>
<gene>
    <name evidence="3" type="primary">Nuggc</name>
    <name evidence="3" type="ORF">BM221_001368</name>
</gene>
<comment type="caution">
    <text evidence="3">The sequence shown here is derived from an EMBL/GenBank/DDBJ whole genome shotgun (WGS) entry which is preliminary data.</text>
</comment>
<dbReference type="OMA" id="TIIRCTT"/>
<dbReference type="InterPro" id="IPR027417">
    <property type="entry name" value="P-loop_NTPase"/>
</dbReference>
<organism evidence="3 4">
    <name type="scientific">Beauveria bassiana</name>
    <name type="common">White muscardine disease fungus</name>
    <name type="synonym">Tritirachium shiotae</name>
    <dbReference type="NCBI Taxonomy" id="176275"/>
    <lineage>
        <taxon>Eukaryota</taxon>
        <taxon>Fungi</taxon>
        <taxon>Dikarya</taxon>
        <taxon>Ascomycota</taxon>
        <taxon>Pezizomycotina</taxon>
        <taxon>Sordariomycetes</taxon>
        <taxon>Hypocreomycetidae</taxon>
        <taxon>Hypocreales</taxon>
        <taxon>Cordycipitaceae</taxon>
        <taxon>Beauveria</taxon>
    </lineage>
</organism>
<accession>A0A2N6P330</accession>
<dbReference type="InterPro" id="IPR045063">
    <property type="entry name" value="Dynamin_N"/>
</dbReference>
<proteinExistence type="predicted"/>
<feature type="compositionally biased region" description="Polar residues" evidence="1">
    <location>
        <begin position="39"/>
        <end position="60"/>
    </location>
</feature>
<dbReference type="AlphaFoldDB" id="A0A2N6P330"/>
<evidence type="ECO:0000313" key="4">
    <source>
        <dbReference type="Proteomes" id="UP000235728"/>
    </source>
</evidence>
<name>A0A2N6P330_BEABA</name>
<dbReference type="Pfam" id="PF00350">
    <property type="entry name" value="Dynamin_N"/>
    <property type="match status" value="1"/>
</dbReference>
<sequence>MTKAWTINLGPRAKTPPRGERDIPLPSQESPSLPFLFQAGSSSTSENEFSFRTPLISVSPTPDPEQREYAFSPVPSPRAVANSGDRTSDQLCDATAQLGVNSNGGLSDFRDLSSALNENRLAQTPRTAQPSLTPLPDQRDRSRGSTHRRSSSGLKRYNVSDEEPPKDAFNSSEFQSALRLAKAVAGELADVLSSSPLHREEDSKMHELHRKAVVLADFKPTATRVVGFVGGAGAGKSSVLNSLLDEVDLVKSGSAGGACTCAATEFHYHESDTLSIELQLFDEDELLKQQMQLLRSYRHFYLADLSEAEQDNFGELARLAEDTFSSLFQSQLPSQSTLLNEDEDCLKSIFRRLITNLRPSISHTVMTGLTKQACSEKLRELTSAPASSTGESATRAAAWPYIENIKVFLNAQILKKGLILVDLPGLRDINSARRNITELYIRKCNEIFAVCPAARATDDETVQEIFRMAEHLENISIICTNSEAINAKECKKDWPGERADTIVEKLTTIEEHLYTIEELEEELESFPEEEHPLHENTRRLNELNANILKTKLQSFLIKCRNDDLVKGLRRKYRTDPSLADTNVFCVSNTLYQKKRQAKIEIAQAYINLSGIVDLRRHCVSIVSANQHREASGFMKTEIPKLLAAIDLWVQSGEDTWDGELRAAVKTALDDVEARLESSVE</sequence>
<feature type="compositionally biased region" description="Polar residues" evidence="1">
    <location>
        <begin position="120"/>
        <end position="132"/>
    </location>
</feature>
<evidence type="ECO:0000256" key="1">
    <source>
        <dbReference type="SAM" id="MobiDB-lite"/>
    </source>
</evidence>
<protein>
    <submittedName>
        <fullName evidence="3">Nuclear GTPase SLIP-GC</fullName>
    </submittedName>
</protein>
<dbReference type="SUPFAM" id="SSF52540">
    <property type="entry name" value="P-loop containing nucleoside triphosphate hydrolases"/>
    <property type="match status" value="1"/>
</dbReference>
<feature type="domain" description="Dynamin N-terminal" evidence="2">
    <location>
        <begin position="226"/>
        <end position="477"/>
    </location>
</feature>
<feature type="region of interest" description="Disordered" evidence="1">
    <location>
        <begin position="120"/>
        <end position="170"/>
    </location>
</feature>
<feature type="region of interest" description="Disordered" evidence="1">
    <location>
        <begin position="1"/>
        <end position="87"/>
    </location>
</feature>
<evidence type="ECO:0000259" key="2">
    <source>
        <dbReference type="Pfam" id="PF00350"/>
    </source>
</evidence>
<evidence type="ECO:0000313" key="3">
    <source>
        <dbReference type="EMBL" id="PMB73941.1"/>
    </source>
</evidence>
<dbReference type="PANTHER" id="PTHR36681:SF3">
    <property type="entry name" value="NUCLEAR GTPASE, GERMINAL CENTER-ASSOCIATED, TANDEM DUPLICATE 3"/>
    <property type="match status" value="1"/>
</dbReference>